<keyword evidence="2" id="KW-1185">Reference proteome</keyword>
<dbReference type="KEGG" id="ssyi:EKG83_22160"/>
<dbReference type="Proteomes" id="UP000325787">
    <property type="component" value="Chromosome"/>
</dbReference>
<reference evidence="2" key="1">
    <citation type="journal article" date="2021" name="Curr. Microbiol.">
        <title>Complete genome of nocamycin-producing strain Saccharothrix syringae NRRL B-16468 reveals the biosynthetic potential for secondary metabolites.</title>
        <authorList>
            <person name="Mo X."/>
            <person name="Yang S."/>
        </authorList>
    </citation>
    <scope>NUCLEOTIDE SEQUENCE [LARGE SCALE GENOMIC DNA]</scope>
    <source>
        <strain evidence="2">ATCC 51364 / DSM 43886 / JCM 6844 / KCTC 9398 / NBRC 14523 / NRRL B-16468 / INA 2240</strain>
    </source>
</reference>
<organism evidence="1 2">
    <name type="scientific">Saccharothrix syringae</name>
    <name type="common">Nocardiopsis syringae</name>
    <dbReference type="NCBI Taxonomy" id="103733"/>
    <lineage>
        <taxon>Bacteria</taxon>
        <taxon>Bacillati</taxon>
        <taxon>Actinomycetota</taxon>
        <taxon>Actinomycetes</taxon>
        <taxon>Pseudonocardiales</taxon>
        <taxon>Pseudonocardiaceae</taxon>
        <taxon>Saccharothrix</taxon>
    </lineage>
</organism>
<dbReference type="OrthoDB" id="292843at2"/>
<gene>
    <name evidence="1" type="ORF">EKG83_22160</name>
</gene>
<evidence type="ECO:0008006" key="3">
    <source>
        <dbReference type="Google" id="ProtNLM"/>
    </source>
</evidence>
<evidence type="ECO:0000313" key="1">
    <source>
        <dbReference type="EMBL" id="QFZ19775.1"/>
    </source>
</evidence>
<accession>A0A5Q0H1J0</accession>
<evidence type="ECO:0000313" key="2">
    <source>
        <dbReference type="Proteomes" id="UP000325787"/>
    </source>
</evidence>
<dbReference type="SUPFAM" id="SSF48371">
    <property type="entry name" value="ARM repeat"/>
    <property type="match status" value="1"/>
</dbReference>
<dbReference type="EMBL" id="CP034550">
    <property type="protein sequence ID" value="QFZ19775.1"/>
    <property type="molecule type" value="Genomic_DNA"/>
</dbReference>
<dbReference type="AlphaFoldDB" id="A0A5Q0H1J0"/>
<dbReference type="InterPro" id="IPR016024">
    <property type="entry name" value="ARM-type_fold"/>
</dbReference>
<sequence length="690" mass="71254">MITLEDPDWSRLHHAYGPAEDTPGLLARLRGEDWEEAFGELFGSLVHQGGAYPATVAAVPFLVDLALDRAAPGRGGALWLLGACAQAIADRLPEGGRAALADVARRLLPLAADPDAEVRAAVYEIATHLVDATEVVPVLRARFEQEDDEQAAVALTRPLSRHGALDPAAVAARGNDAVLFAAAWCGVVDGRDLPGAVDHLVRLWPDHAGRYEGGASPALLVEAAGAAARPVLRRLREARAAAVDDLVDGWVALAGVSRAAADPALTGLLDLVGDARATTSAVRLVGALARVRPGAPERSPEVCDAVAGFAGGPVATGLPASAAVALFAARDRRWAAAARAVVAGCPREPVVADGAGGRRPFSAALLAARPVAWAADDLIDLAVAAIAAWPPAVAGWVAVLAELPPSEEVVRTLPAALPHAPERVCRLLARIAADHPAVLAAGWPVETPRVPDDDAAAWVATATALLGVGDGAFERVWRLADGDADLLAAWARHPSPAFHDTCLELLDGTARVSSPDRHCQLVAARLVAGAGDVARAWPTVRAVADAAGDPLTDAVALGHRLAASDADRRREWVELLGDIARNGRDSWAGPDPWAGAVAVQALQELGGIAPEEAVDLAVAGLRAAIAVGRVCHLAPVAGRVLRTALVARPDLRDRVAEVVAPLVGADTRFDDDIARDVDAVGALRAVLDGG</sequence>
<dbReference type="InterPro" id="IPR011989">
    <property type="entry name" value="ARM-like"/>
</dbReference>
<protein>
    <recommendedName>
        <fullName evidence="3">HEAT repeat domain-containing protein</fullName>
    </recommendedName>
</protein>
<name>A0A5Q0H1J0_SACSY</name>
<dbReference type="RefSeq" id="WP_033429553.1">
    <property type="nucleotide sequence ID" value="NZ_CP034550.1"/>
</dbReference>
<dbReference type="Gene3D" id="1.25.10.10">
    <property type="entry name" value="Leucine-rich Repeat Variant"/>
    <property type="match status" value="1"/>
</dbReference>
<proteinExistence type="predicted"/>